<dbReference type="EMBL" id="FJUW01000011">
    <property type="protein sequence ID" value="CZS95662.1"/>
    <property type="molecule type" value="Genomic_DNA"/>
</dbReference>
<evidence type="ECO:0000256" key="3">
    <source>
        <dbReference type="ARBA" id="ARBA00004613"/>
    </source>
</evidence>
<keyword evidence="11" id="KW-1015">Disulfide bond</keyword>
<evidence type="ECO:0000259" key="17">
    <source>
        <dbReference type="Pfam" id="PF05730"/>
    </source>
</evidence>
<feature type="transmembrane region" description="Helical" evidence="15">
    <location>
        <begin position="188"/>
        <end position="207"/>
    </location>
</feature>
<feature type="domain" description="CFEM" evidence="17">
    <location>
        <begin position="31"/>
        <end position="93"/>
    </location>
</feature>
<comment type="caution">
    <text evidence="19">The sequence shown here is derived from an EMBL/GenBank/DDBJ whole genome shotgun (WGS) entry which is preliminary data.</text>
</comment>
<reference evidence="20" key="1">
    <citation type="submission" date="2016-03" db="EMBL/GenBank/DDBJ databases">
        <authorList>
            <person name="Ploux O."/>
        </authorList>
    </citation>
    <scope>NUCLEOTIDE SEQUENCE [LARGE SCALE GENOMIC DNA]</scope>
    <source>
        <strain evidence="20">UK7</strain>
    </source>
</reference>
<dbReference type="Pfam" id="PF20684">
    <property type="entry name" value="Fung_rhodopsin"/>
    <property type="match status" value="1"/>
</dbReference>
<evidence type="ECO:0000313" key="20">
    <source>
        <dbReference type="Proteomes" id="UP000178129"/>
    </source>
</evidence>
<proteinExistence type="inferred from homology"/>
<feature type="chain" id="PRO_5009445797" evidence="16">
    <location>
        <begin position="20"/>
        <end position="651"/>
    </location>
</feature>
<dbReference type="STRING" id="914237.A0A1E1KCB0"/>
<evidence type="ECO:0000256" key="6">
    <source>
        <dbReference type="ARBA" id="ARBA00022622"/>
    </source>
</evidence>
<evidence type="ECO:0000259" key="18">
    <source>
        <dbReference type="Pfam" id="PF20684"/>
    </source>
</evidence>
<feature type="signal peptide" evidence="16">
    <location>
        <begin position="1"/>
        <end position="19"/>
    </location>
</feature>
<keyword evidence="7 15" id="KW-0812">Transmembrane</keyword>
<accession>A0A1E1KCB0</accession>
<evidence type="ECO:0000256" key="10">
    <source>
        <dbReference type="ARBA" id="ARBA00023136"/>
    </source>
</evidence>
<keyword evidence="6" id="KW-0325">Glycoprotein</keyword>
<feature type="region of interest" description="Disordered" evidence="14">
    <location>
        <begin position="393"/>
        <end position="423"/>
    </location>
</feature>
<keyword evidence="12" id="KW-0449">Lipoprotein</keyword>
<evidence type="ECO:0000256" key="13">
    <source>
        <dbReference type="ARBA" id="ARBA00038359"/>
    </source>
</evidence>
<evidence type="ECO:0000256" key="1">
    <source>
        <dbReference type="ARBA" id="ARBA00004141"/>
    </source>
</evidence>
<dbReference type="InterPro" id="IPR008427">
    <property type="entry name" value="Extracellular_membr_CFEM_dom"/>
</dbReference>
<dbReference type="InParanoid" id="A0A1E1KCB0"/>
<evidence type="ECO:0000256" key="11">
    <source>
        <dbReference type="ARBA" id="ARBA00023157"/>
    </source>
</evidence>
<gene>
    <name evidence="19" type="ORF">RCO7_08713</name>
</gene>
<evidence type="ECO:0000256" key="2">
    <source>
        <dbReference type="ARBA" id="ARBA00004589"/>
    </source>
</evidence>
<keyword evidence="9 15" id="KW-1133">Transmembrane helix</keyword>
<evidence type="ECO:0000256" key="12">
    <source>
        <dbReference type="ARBA" id="ARBA00023288"/>
    </source>
</evidence>
<feature type="transmembrane region" description="Helical" evidence="15">
    <location>
        <begin position="340"/>
        <end position="363"/>
    </location>
</feature>
<evidence type="ECO:0000313" key="19">
    <source>
        <dbReference type="EMBL" id="CZS95662.1"/>
    </source>
</evidence>
<dbReference type="PANTHER" id="PTHR33048:SF47">
    <property type="entry name" value="INTEGRAL MEMBRANE PROTEIN-RELATED"/>
    <property type="match status" value="1"/>
</dbReference>
<comment type="similarity">
    <text evidence="13">Belongs to the SAT4 family.</text>
</comment>
<dbReference type="AlphaFoldDB" id="A0A1E1KCB0"/>
<dbReference type="InterPro" id="IPR049326">
    <property type="entry name" value="Rhodopsin_dom_fungi"/>
</dbReference>
<protein>
    <submittedName>
        <fullName evidence="19">Uncharacterized protein</fullName>
    </submittedName>
</protein>
<evidence type="ECO:0000256" key="5">
    <source>
        <dbReference type="ARBA" id="ARBA00022525"/>
    </source>
</evidence>
<dbReference type="PANTHER" id="PTHR33048">
    <property type="entry name" value="PTH11-LIKE INTEGRAL MEMBRANE PROTEIN (AFU_ORTHOLOGUE AFUA_5G11245)"/>
    <property type="match status" value="1"/>
</dbReference>
<name>A0A1E1KCB0_9HELO</name>
<keyword evidence="20" id="KW-1185">Reference proteome</keyword>
<feature type="transmembrane region" description="Helical" evidence="15">
    <location>
        <begin position="102"/>
        <end position="126"/>
    </location>
</feature>
<feature type="domain" description="Rhodopsin" evidence="18">
    <location>
        <begin position="122"/>
        <end position="365"/>
    </location>
</feature>
<keyword evidence="10 15" id="KW-0472">Membrane</keyword>
<evidence type="ECO:0000256" key="7">
    <source>
        <dbReference type="ARBA" id="ARBA00022692"/>
    </source>
</evidence>
<dbReference type="InterPro" id="IPR052337">
    <property type="entry name" value="SAT4-like"/>
</dbReference>
<feature type="transmembrane region" description="Helical" evidence="15">
    <location>
        <begin position="219"/>
        <end position="247"/>
    </location>
</feature>
<feature type="transmembrane region" description="Helical" evidence="15">
    <location>
        <begin position="138"/>
        <end position="157"/>
    </location>
</feature>
<dbReference type="Proteomes" id="UP000178129">
    <property type="component" value="Unassembled WGS sequence"/>
</dbReference>
<comment type="subcellular location">
    <subcellularLocation>
        <location evidence="2">Membrane</location>
        <topology evidence="2">Lipid-anchor</topology>
        <topology evidence="2">GPI-anchor</topology>
    </subcellularLocation>
    <subcellularLocation>
        <location evidence="1">Membrane</location>
        <topology evidence="1">Multi-pass membrane protein</topology>
    </subcellularLocation>
    <subcellularLocation>
        <location evidence="3">Secreted</location>
    </subcellularLocation>
</comment>
<sequence length="651" mass="72686">MHIRRLIALSCMTAAFVRAADLNITYLASLLDQTPPCGVGCLTTLLAEMPFGLPDPGAICLNETLEATAAACVFARCDFDGQKQFANVKRKFCVGIPIQNRAWAVTIVGILFASISVVAMALRVYSRYSIVHILGVDDWLACAAVILLIPYTVINIYNGQINGYGRHFWDLDPAKVQNMLQMFYVSELLYITTLTLVKSSILVFYFRVFPSQRFRIINLMTLCVVVMTGLAIFLCFVFQCTPIYGLWNPQLKPQCLNINTLAYTSGAMSVALDLIILILPLPAIVHLKMRLKVKLSLCFMFGLGSLACITAGIRLKYIVVASTLADPIFHPITGDDIMPALWSFVEICVALICSCLPALRALLSRWFPSIFDLTFRSNPEDIETPLSRKTELAHYHTSQGTAERTKTTFIEKDGPSYNKHSRVDSMAPSRASFKSSVIFPLGLSNEFPSTHPSHGCKDSETYTARVSIPPHGRRDSDTYTARVVSIQQSMHTQMEPLSEEIPETKVWINPCFDDQGNPMESPNAVETTFSSSQSRISLAGSEMSDFSLWALEGPRASDEVRAEERREFVYRVAELTSVEELKRRAQEKREWEDAQGWIPENLDAHAAGDRFEYVLITTRDRSRFCYDTHGVLDLRDGVSASDGAGYSVRET</sequence>
<keyword evidence="6" id="KW-0336">GPI-anchor</keyword>
<feature type="compositionally biased region" description="Basic and acidic residues" evidence="14">
    <location>
        <begin position="403"/>
        <end position="414"/>
    </location>
</feature>
<organism evidence="19 20">
    <name type="scientific">Rhynchosporium graminicola</name>
    <dbReference type="NCBI Taxonomy" id="2792576"/>
    <lineage>
        <taxon>Eukaryota</taxon>
        <taxon>Fungi</taxon>
        <taxon>Dikarya</taxon>
        <taxon>Ascomycota</taxon>
        <taxon>Pezizomycotina</taxon>
        <taxon>Leotiomycetes</taxon>
        <taxon>Helotiales</taxon>
        <taxon>Ploettnerulaceae</taxon>
        <taxon>Rhynchosporium</taxon>
    </lineage>
</organism>
<evidence type="ECO:0000256" key="9">
    <source>
        <dbReference type="ARBA" id="ARBA00022989"/>
    </source>
</evidence>
<evidence type="ECO:0000256" key="16">
    <source>
        <dbReference type="SAM" id="SignalP"/>
    </source>
</evidence>
<dbReference type="Pfam" id="PF05730">
    <property type="entry name" value="CFEM"/>
    <property type="match status" value="1"/>
</dbReference>
<dbReference type="GO" id="GO:0098552">
    <property type="term" value="C:side of membrane"/>
    <property type="evidence" value="ECO:0007669"/>
    <property type="project" value="UniProtKB-KW"/>
</dbReference>
<keyword evidence="8 16" id="KW-0732">Signal</keyword>
<evidence type="ECO:0000256" key="15">
    <source>
        <dbReference type="SAM" id="Phobius"/>
    </source>
</evidence>
<comment type="similarity">
    <text evidence="4">Belongs to the RBT5 family.</text>
</comment>
<evidence type="ECO:0000256" key="4">
    <source>
        <dbReference type="ARBA" id="ARBA00010031"/>
    </source>
</evidence>
<evidence type="ECO:0000256" key="14">
    <source>
        <dbReference type="SAM" id="MobiDB-lite"/>
    </source>
</evidence>
<feature type="transmembrane region" description="Helical" evidence="15">
    <location>
        <begin position="267"/>
        <end position="285"/>
    </location>
</feature>
<keyword evidence="5" id="KW-0964">Secreted</keyword>
<feature type="transmembrane region" description="Helical" evidence="15">
    <location>
        <begin position="297"/>
        <end position="320"/>
    </location>
</feature>
<dbReference type="GO" id="GO:0005576">
    <property type="term" value="C:extracellular region"/>
    <property type="evidence" value="ECO:0007669"/>
    <property type="project" value="UniProtKB-SubCell"/>
</dbReference>
<evidence type="ECO:0000256" key="8">
    <source>
        <dbReference type="ARBA" id="ARBA00022729"/>
    </source>
</evidence>